<gene>
    <name evidence="1" type="ORF">P873_08520</name>
</gene>
<evidence type="ECO:0008006" key="3">
    <source>
        <dbReference type="Google" id="ProtNLM"/>
    </source>
</evidence>
<dbReference type="InterPro" id="IPR025563">
    <property type="entry name" value="DUF4286"/>
</dbReference>
<dbReference type="OrthoDB" id="34442at2"/>
<dbReference type="SUPFAM" id="SSF54909">
    <property type="entry name" value="Dimeric alpha+beta barrel"/>
    <property type="match status" value="1"/>
</dbReference>
<accession>A0A091BEC5</accession>
<evidence type="ECO:0000313" key="2">
    <source>
        <dbReference type="Proteomes" id="UP000029391"/>
    </source>
</evidence>
<dbReference type="STRING" id="1121013.GCA_000426365_02271"/>
<dbReference type="EMBL" id="AWXU01000027">
    <property type="protein sequence ID" value="KFN49877.1"/>
    <property type="molecule type" value="Genomic_DNA"/>
</dbReference>
<sequence length="102" mass="11561">MSAVIYEVNLQVRPDLAAAYLAWLHGHVAEILALPGFEAATIARDREATDDGWLQLCCHYRLRDADALETYLREHAPRLRADGITRFGDGFRARRRILDLLG</sequence>
<dbReference type="Pfam" id="PF14114">
    <property type="entry name" value="DUF4286"/>
    <property type="match status" value="1"/>
</dbReference>
<comment type="caution">
    <text evidence="1">The sequence shown here is derived from an EMBL/GenBank/DDBJ whole genome shotgun (WGS) entry which is preliminary data.</text>
</comment>
<name>A0A091BEC5_9GAMM</name>
<dbReference type="RefSeq" id="WP_026817241.1">
    <property type="nucleotide sequence ID" value="NZ_AUFF01000007.1"/>
</dbReference>
<evidence type="ECO:0000313" key="1">
    <source>
        <dbReference type="EMBL" id="KFN49877.1"/>
    </source>
</evidence>
<dbReference type="eggNOG" id="ENOG5033C6N">
    <property type="taxonomic scope" value="Bacteria"/>
</dbReference>
<reference evidence="1 2" key="1">
    <citation type="submission" date="2013-09" db="EMBL/GenBank/DDBJ databases">
        <title>Genome sequencing of Arenimonas composti.</title>
        <authorList>
            <person name="Chen F."/>
            <person name="Wang G."/>
        </authorList>
    </citation>
    <scope>NUCLEOTIDE SEQUENCE [LARGE SCALE GENOMIC DNA]</scope>
    <source>
        <strain evidence="1 2">TR7-09</strain>
    </source>
</reference>
<dbReference type="Proteomes" id="UP000029391">
    <property type="component" value="Unassembled WGS sequence"/>
</dbReference>
<keyword evidence="2" id="KW-1185">Reference proteome</keyword>
<dbReference type="InterPro" id="IPR011008">
    <property type="entry name" value="Dimeric_a/b-barrel"/>
</dbReference>
<dbReference type="AlphaFoldDB" id="A0A091BEC5"/>
<protein>
    <recommendedName>
        <fullName evidence="3">DUF4286 domain-containing protein</fullName>
    </recommendedName>
</protein>
<proteinExistence type="predicted"/>
<organism evidence="1 2">
    <name type="scientific">Arenimonas composti TR7-09 = DSM 18010</name>
    <dbReference type="NCBI Taxonomy" id="1121013"/>
    <lineage>
        <taxon>Bacteria</taxon>
        <taxon>Pseudomonadati</taxon>
        <taxon>Pseudomonadota</taxon>
        <taxon>Gammaproteobacteria</taxon>
        <taxon>Lysobacterales</taxon>
        <taxon>Lysobacteraceae</taxon>
        <taxon>Arenimonas</taxon>
    </lineage>
</organism>